<comment type="caution">
    <text evidence="2">The sequence shown here is derived from an EMBL/GenBank/DDBJ whole genome shotgun (WGS) entry which is preliminary data.</text>
</comment>
<keyword evidence="3" id="KW-1185">Reference proteome</keyword>
<reference evidence="2 3" key="1">
    <citation type="journal article" date="2015" name="Genome Announc.">
        <title>Expanding the biotechnology potential of lactobacilli through comparative genomics of 213 strains and associated genera.</title>
        <authorList>
            <person name="Sun Z."/>
            <person name="Harris H.M."/>
            <person name="McCann A."/>
            <person name="Guo C."/>
            <person name="Argimon S."/>
            <person name="Zhang W."/>
            <person name="Yang X."/>
            <person name="Jeffery I.B."/>
            <person name="Cooney J.C."/>
            <person name="Kagawa T.F."/>
            <person name="Liu W."/>
            <person name="Song Y."/>
            <person name="Salvetti E."/>
            <person name="Wrobel A."/>
            <person name="Rasinkangas P."/>
            <person name="Parkhill J."/>
            <person name="Rea M.C."/>
            <person name="O'Sullivan O."/>
            <person name="Ritari J."/>
            <person name="Douillard F.P."/>
            <person name="Paul Ross R."/>
            <person name="Yang R."/>
            <person name="Briner A.E."/>
            <person name="Felis G.E."/>
            <person name="de Vos W.M."/>
            <person name="Barrangou R."/>
            <person name="Klaenhammer T.R."/>
            <person name="Caufield P.W."/>
            <person name="Cui Y."/>
            <person name="Zhang H."/>
            <person name="O'Toole P.W."/>
        </authorList>
    </citation>
    <scope>NUCLEOTIDE SEQUENCE [LARGE SCALE GENOMIC DNA]</scope>
    <source>
        <strain evidence="2 3">DSM 20505</strain>
    </source>
</reference>
<evidence type="ECO:0000313" key="3">
    <source>
        <dbReference type="Proteomes" id="UP000051679"/>
    </source>
</evidence>
<keyword evidence="1" id="KW-0812">Transmembrane</keyword>
<evidence type="ECO:0000256" key="1">
    <source>
        <dbReference type="SAM" id="Phobius"/>
    </source>
</evidence>
<dbReference type="AlphaFoldDB" id="A0A0R1ZV77"/>
<gene>
    <name evidence="2" type="ORF">FC18_GL001059</name>
</gene>
<sequence length="120" mass="13531">MKIINGLRKNLLSILTIIAFFWWITANDYTSPLAFYTFAVLYAGYYVDWARRNPVVPKKRAKQRIQFDIVLVILMIASIAMGDSDVLAIAGGVIFVIGILGADFWLYRKAKKNVGAEAKK</sequence>
<feature type="transmembrane region" description="Helical" evidence="1">
    <location>
        <begin position="87"/>
        <end position="107"/>
    </location>
</feature>
<name>A0A0R1ZV77_9LACO</name>
<evidence type="ECO:0008006" key="4">
    <source>
        <dbReference type="Google" id="ProtNLM"/>
    </source>
</evidence>
<feature type="transmembrane region" description="Helical" evidence="1">
    <location>
        <begin position="65"/>
        <end position="81"/>
    </location>
</feature>
<keyword evidence="1" id="KW-1133">Transmembrane helix</keyword>
<dbReference type="EMBL" id="AYYO01000014">
    <property type="protein sequence ID" value="KRM55686.1"/>
    <property type="molecule type" value="Genomic_DNA"/>
</dbReference>
<dbReference type="OrthoDB" id="9961719at2"/>
<feature type="transmembrane region" description="Helical" evidence="1">
    <location>
        <begin position="31"/>
        <end position="49"/>
    </location>
</feature>
<keyword evidence="1" id="KW-0472">Membrane</keyword>
<accession>A0A0R1ZV77</accession>
<protein>
    <recommendedName>
        <fullName evidence="4">Integral membrane protein</fullName>
    </recommendedName>
</protein>
<organism evidence="2 3">
    <name type="scientific">Lacticaseibacillus sharpeae JCM 1186 = DSM 20505</name>
    <dbReference type="NCBI Taxonomy" id="1291052"/>
    <lineage>
        <taxon>Bacteria</taxon>
        <taxon>Bacillati</taxon>
        <taxon>Bacillota</taxon>
        <taxon>Bacilli</taxon>
        <taxon>Lactobacillales</taxon>
        <taxon>Lactobacillaceae</taxon>
        <taxon>Lacticaseibacillus</taxon>
    </lineage>
</organism>
<dbReference type="RefSeq" id="WP_054678206.1">
    <property type="nucleotide sequence ID" value="NZ_AYYO01000014.1"/>
</dbReference>
<dbReference type="PATRIC" id="fig|1291052.5.peg.1077"/>
<dbReference type="Proteomes" id="UP000051679">
    <property type="component" value="Unassembled WGS sequence"/>
</dbReference>
<proteinExistence type="predicted"/>
<feature type="transmembrane region" description="Helical" evidence="1">
    <location>
        <begin position="7"/>
        <end position="25"/>
    </location>
</feature>
<evidence type="ECO:0000313" key="2">
    <source>
        <dbReference type="EMBL" id="KRM55686.1"/>
    </source>
</evidence>